<keyword evidence="3" id="KW-1185">Reference proteome</keyword>
<protein>
    <submittedName>
        <fullName evidence="2">Uncharacterized protein</fullName>
    </submittedName>
</protein>
<keyword evidence="1" id="KW-0472">Membrane</keyword>
<evidence type="ECO:0000313" key="3">
    <source>
        <dbReference type="Proteomes" id="UP000175691"/>
    </source>
</evidence>
<reference evidence="2 3" key="1">
    <citation type="submission" date="2016-08" db="EMBL/GenBank/DDBJ databases">
        <authorList>
            <person name="Seilhamer J.J."/>
        </authorList>
    </citation>
    <scope>NUCLEOTIDE SEQUENCE [LARGE SCALE GENOMIC DNA]</scope>
    <source>
        <strain evidence="2 3">KCTC 42603</strain>
    </source>
</reference>
<accession>A0A1E7Z5B1</accession>
<dbReference type="AlphaFoldDB" id="A0A1E7Z5B1"/>
<proteinExistence type="predicted"/>
<feature type="transmembrane region" description="Helical" evidence="1">
    <location>
        <begin position="129"/>
        <end position="160"/>
    </location>
</feature>
<evidence type="ECO:0000256" key="1">
    <source>
        <dbReference type="SAM" id="Phobius"/>
    </source>
</evidence>
<dbReference type="STRING" id="1656094.BFC18_01425"/>
<dbReference type="Proteomes" id="UP000175691">
    <property type="component" value="Unassembled WGS sequence"/>
</dbReference>
<dbReference type="OrthoDB" id="9815205at2"/>
<keyword evidence="1" id="KW-0812">Transmembrane</keyword>
<evidence type="ECO:0000313" key="2">
    <source>
        <dbReference type="EMBL" id="OFC68739.1"/>
    </source>
</evidence>
<dbReference type="RefSeq" id="WP_070127780.1">
    <property type="nucleotide sequence ID" value="NZ_MDHN01000045.1"/>
</dbReference>
<comment type="caution">
    <text evidence="2">The sequence shown here is derived from an EMBL/GenBank/DDBJ whole genome shotgun (WGS) entry which is preliminary data.</text>
</comment>
<feature type="transmembrane region" description="Helical" evidence="1">
    <location>
        <begin position="99"/>
        <end position="117"/>
    </location>
</feature>
<sequence>MSKKIGLTLFASLGIWLLLAFQFFNGGIPSHYILHDKNMPSLTNAWGALLIPVLTYICTGLHEKYSASPFDKKVIVGWISAILVGVIVSVVFLNNIKPLVSWLGPILLAISLIVRIYQPQYILGFVFGMMVAFGSVLPTVFVLVLALLSAAVHLVLYPFIKKGITR</sequence>
<feature type="transmembrane region" description="Helical" evidence="1">
    <location>
        <begin position="44"/>
        <end position="62"/>
    </location>
</feature>
<keyword evidence="1" id="KW-1133">Transmembrane helix</keyword>
<feature type="transmembrane region" description="Helical" evidence="1">
    <location>
        <begin position="74"/>
        <end position="93"/>
    </location>
</feature>
<gene>
    <name evidence="2" type="ORF">BFC18_01425</name>
</gene>
<organism evidence="2 3">
    <name type="scientific">Alteromonas confluentis</name>
    <dbReference type="NCBI Taxonomy" id="1656094"/>
    <lineage>
        <taxon>Bacteria</taxon>
        <taxon>Pseudomonadati</taxon>
        <taxon>Pseudomonadota</taxon>
        <taxon>Gammaproteobacteria</taxon>
        <taxon>Alteromonadales</taxon>
        <taxon>Alteromonadaceae</taxon>
        <taxon>Alteromonas/Salinimonas group</taxon>
        <taxon>Alteromonas</taxon>
    </lineage>
</organism>
<name>A0A1E7Z5B1_9ALTE</name>
<dbReference type="EMBL" id="MDHN01000045">
    <property type="protein sequence ID" value="OFC68739.1"/>
    <property type="molecule type" value="Genomic_DNA"/>
</dbReference>